<evidence type="ECO:0000256" key="3">
    <source>
        <dbReference type="ARBA" id="ARBA00023004"/>
    </source>
</evidence>
<dbReference type="InterPro" id="IPR009056">
    <property type="entry name" value="Cyt_c-like_dom"/>
</dbReference>
<name>B9KZR4_THERP</name>
<evidence type="ECO:0000313" key="7">
    <source>
        <dbReference type="Proteomes" id="UP000000447"/>
    </source>
</evidence>
<dbReference type="GO" id="GO:0020037">
    <property type="term" value="F:heme binding"/>
    <property type="evidence" value="ECO:0007669"/>
    <property type="project" value="InterPro"/>
</dbReference>
<dbReference type="RefSeq" id="WP_015922481.1">
    <property type="nucleotide sequence ID" value="NC_011959.1"/>
</dbReference>
<dbReference type="OrthoDB" id="158252at2"/>
<evidence type="ECO:0000313" key="6">
    <source>
        <dbReference type="EMBL" id="ACM05618.1"/>
    </source>
</evidence>
<evidence type="ECO:0000259" key="5">
    <source>
        <dbReference type="PROSITE" id="PS51007"/>
    </source>
</evidence>
<dbReference type="GO" id="GO:0046872">
    <property type="term" value="F:metal ion binding"/>
    <property type="evidence" value="ECO:0007669"/>
    <property type="project" value="UniProtKB-KW"/>
</dbReference>
<reference evidence="6 7" key="1">
    <citation type="journal article" date="2009" name="PLoS ONE">
        <title>Complete genome sequence of the aerobic CO-oxidizing thermophile Thermomicrobium roseum.</title>
        <authorList>
            <person name="Wu D."/>
            <person name="Raymond J."/>
            <person name="Wu M."/>
            <person name="Chatterji S."/>
            <person name="Ren Q."/>
            <person name="Graham J.E."/>
            <person name="Bryant D.A."/>
            <person name="Robb F."/>
            <person name="Colman A."/>
            <person name="Tallon L.J."/>
            <person name="Badger J.H."/>
            <person name="Madupu R."/>
            <person name="Ward N.L."/>
            <person name="Eisen J.A."/>
        </authorList>
    </citation>
    <scope>NUCLEOTIDE SEQUENCE [LARGE SCALE GENOMIC DNA]</scope>
    <source>
        <strain evidence="7">ATCC 27502 / DSM 5159 / P-2</strain>
    </source>
</reference>
<dbReference type="KEGG" id="tro:trd_1534"/>
<dbReference type="GO" id="GO:0009055">
    <property type="term" value="F:electron transfer activity"/>
    <property type="evidence" value="ECO:0007669"/>
    <property type="project" value="InterPro"/>
</dbReference>
<keyword evidence="3 4" id="KW-0408">Iron</keyword>
<gene>
    <name evidence="6" type="ordered locus">trd_1534</name>
</gene>
<dbReference type="HOGENOM" id="CLU_1677034_0_0_0"/>
<dbReference type="InterPro" id="IPR036909">
    <property type="entry name" value="Cyt_c-like_dom_sf"/>
</dbReference>
<keyword evidence="7" id="KW-1185">Reference proteome</keyword>
<evidence type="ECO:0000256" key="2">
    <source>
        <dbReference type="ARBA" id="ARBA00022723"/>
    </source>
</evidence>
<evidence type="ECO:0000256" key="1">
    <source>
        <dbReference type="ARBA" id="ARBA00022617"/>
    </source>
</evidence>
<protein>
    <recommendedName>
        <fullName evidence="5">Cytochrome c domain-containing protein</fullName>
    </recommendedName>
</protein>
<dbReference type="PROSITE" id="PS51007">
    <property type="entry name" value="CYTC"/>
    <property type="match status" value="1"/>
</dbReference>
<dbReference type="eggNOG" id="COG2010">
    <property type="taxonomic scope" value="Bacteria"/>
</dbReference>
<proteinExistence type="predicted"/>
<accession>B9KZR4</accession>
<dbReference type="EMBL" id="CP001275">
    <property type="protein sequence ID" value="ACM05618.1"/>
    <property type="molecule type" value="Genomic_DNA"/>
</dbReference>
<evidence type="ECO:0000256" key="4">
    <source>
        <dbReference type="PROSITE-ProRule" id="PRU00433"/>
    </source>
</evidence>
<dbReference type="Pfam" id="PF00034">
    <property type="entry name" value="Cytochrom_C"/>
    <property type="match status" value="1"/>
</dbReference>
<dbReference type="Gene3D" id="1.10.760.10">
    <property type="entry name" value="Cytochrome c-like domain"/>
    <property type="match status" value="1"/>
</dbReference>
<dbReference type="AlphaFoldDB" id="B9KZR4"/>
<feature type="domain" description="Cytochrome c" evidence="5">
    <location>
        <begin position="35"/>
        <end position="157"/>
    </location>
</feature>
<dbReference type="Proteomes" id="UP000000447">
    <property type="component" value="Chromosome"/>
</dbReference>
<keyword evidence="2 4" id="KW-0479">Metal-binding</keyword>
<sequence length="157" mass="16935">MSRALLVSGIALLLVGFAGLRVASALLSRPPRLDDAVARGQWIFLTGTDPDTGLPIPYSGGPMMSMACSDCHGPDGRGLRTPMFASPDIRYRNLTDPAGMVEPDGTRGPQYRSDEEIRRAITDGIGPDGASLAWPMPRWHLTDQQFADLLAYLKALP</sequence>
<dbReference type="SUPFAM" id="SSF46626">
    <property type="entry name" value="Cytochrome c"/>
    <property type="match status" value="1"/>
</dbReference>
<dbReference type="STRING" id="309801.trd_1534"/>
<keyword evidence="1 4" id="KW-0349">Heme</keyword>
<organism evidence="6 7">
    <name type="scientific">Thermomicrobium roseum (strain ATCC 27502 / DSM 5159 / P-2)</name>
    <dbReference type="NCBI Taxonomy" id="309801"/>
    <lineage>
        <taxon>Bacteria</taxon>
        <taxon>Pseudomonadati</taxon>
        <taxon>Thermomicrobiota</taxon>
        <taxon>Thermomicrobia</taxon>
        <taxon>Thermomicrobiales</taxon>
        <taxon>Thermomicrobiaceae</taxon>
        <taxon>Thermomicrobium</taxon>
    </lineage>
</organism>